<comment type="cofactor">
    <cofactor evidence="1">
        <name>Mg(2+)</name>
        <dbReference type="ChEBI" id="CHEBI:18420"/>
    </cofactor>
</comment>
<keyword evidence="3" id="KW-0808">Transferase</keyword>
<evidence type="ECO:0000256" key="1">
    <source>
        <dbReference type="ARBA" id="ARBA00001946"/>
    </source>
</evidence>
<reference evidence="11 12" key="1">
    <citation type="submission" date="2016-06" db="EMBL/GenBank/DDBJ databases">
        <title>Evolution of pathogenesis and genome organization in the Tremellales.</title>
        <authorList>
            <person name="Cuomo C."/>
            <person name="Litvintseva A."/>
            <person name="Heitman J."/>
            <person name="Chen Y."/>
            <person name="Sun S."/>
            <person name="Springer D."/>
            <person name="Dromer F."/>
            <person name="Young S."/>
            <person name="Zeng Q."/>
            <person name="Chapman S."/>
            <person name="Gujja S."/>
            <person name="Saif S."/>
            <person name="Birren B."/>
        </authorList>
    </citation>
    <scope>NUCLEOTIDE SEQUENCE [LARGE SCALE GENOMIC DNA]</scope>
    <source>
        <strain evidence="11 12">ATCC 28783</strain>
    </source>
</reference>
<dbReference type="GO" id="GO:0005739">
    <property type="term" value="C:mitochondrion"/>
    <property type="evidence" value="ECO:0007669"/>
    <property type="project" value="TreeGrafter"/>
</dbReference>
<evidence type="ECO:0000313" key="11">
    <source>
        <dbReference type="EMBL" id="RXK34759.1"/>
    </source>
</evidence>
<accession>A0A4Q1B7U9</accession>
<feature type="region of interest" description="Disordered" evidence="10">
    <location>
        <begin position="92"/>
        <end position="125"/>
    </location>
</feature>
<keyword evidence="5" id="KW-0479">Metal-binding</keyword>
<dbReference type="EMBL" id="SDIL01000196">
    <property type="protein sequence ID" value="RXK34759.1"/>
    <property type="molecule type" value="Genomic_DNA"/>
</dbReference>
<evidence type="ECO:0000256" key="5">
    <source>
        <dbReference type="ARBA" id="ARBA00022723"/>
    </source>
</evidence>
<dbReference type="GO" id="GO:0005524">
    <property type="term" value="F:ATP binding"/>
    <property type="evidence" value="ECO:0007669"/>
    <property type="project" value="UniProtKB-KW"/>
</dbReference>
<feature type="region of interest" description="Disordered" evidence="10">
    <location>
        <begin position="169"/>
        <end position="190"/>
    </location>
</feature>
<dbReference type="OrthoDB" id="10254721at2759"/>
<comment type="caution">
    <text evidence="11">The sequence shown here is derived from an EMBL/GenBank/DDBJ whole genome shotgun (WGS) entry which is preliminary data.</text>
</comment>
<dbReference type="AlphaFoldDB" id="A0A4Q1B7U9"/>
<dbReference type="InterPro" id="IPR003846">
    <property type="entry name" value="SelO"/>
</dbReference>
<dbReference type="VEuPathDB" id="FungiDB:TREMEDRAFT_74893"/>
<evidence type="ECO:0000256" key="10">
    <source>
        <dbReference type="SAM" id="MobiDB-lite"/>
    </source>
</evidence>
<gene>
    <name evidence="11" type="ORF">M231_07980</name>
</gene>
<dbReference type="Pfam" id="PF02696">
    <property type="entry name" value="SelO"/>
    <property type="match status" value="1"/>
</dbReference>
<dbReference type="InParanoid" id="A0A4Q1B7U9"/>
<comment type="similarity">
    <text evidence="2">Belongs to the SELO family.</text>
</comment>
<dbReference type="PANTHER" id="PTHR32057:SF14">
    <property type="entry name" value="PROTEIN ADENYLYLTRANSFERASE SELO, MITOCHONDRIAL"/>
    <property type="match status" value="1"/>
</dbReference>
<keyword evidence="12" id="KW-1185">Reference proteome</keyword>
<dbReference type="FunCoup" id="A0A4Q1B7U9">
    <property type="interactions" value="57"/>
</dbReference>
<proteinExistence type="inferred from homology"/>
<evidence type="ECO:0000313" key="12">
    <source>
        <dbReference type="Proteomes" id="UP000289152"/>
    </source>
</evidence>
<dbReference type="Proteomes" id="UP000289152">
    <property type="component" value="Unassembled WGS sequence"/>
</dbReference>
<evidence type="ECO:0000256" key="2">
    <source>
        <dbReference type="ARBA" id="ARBA00009747"/>
    </source>
</evidence>
<evidence type="ECO:0000256" key="8">
    <source>
        <dbReference type="ARBA" id="ARBA00022842"/>
    </source>
</evidence>
<evidence type="ECO:0000256" key="7">
    <source>
        <dbReference type="ARBA" id="ARBA00022840"/>
    </source>
</evidence>
<evidence type="ECO:0000256" key="3">
    <source>
        <dbReference type="ARBA" id="ARBA00022679"/>
    </source>
</evidence>
<dbReference type="GO" id="GO:0046872">
    <property type="term" value="F:metal ion binding"/>
    <property type="evidence" value="ECO:0007669"/>
    <property type="project" value="UniProtKB-KW"/>
</dbReference>
<feature type="compositionally biased region" description="Basic and acidic residues" evidence="10">
    <location>
        <begin position="100"/>
        <end position="114"/>
    </location>
</feature>
<keyword evidence="8" id="KW-0460">Magnesium</keyword>
<organism evidence="11 12">
    <name type="scientific">Tremella mesenterica</name>
    <name type="common">Jelly fungus</name>
    <dbReference type="NCBI Taxonomy" id="5217"/>
    <lineage>
        <taxon>Eukaryota</taxon>
        <taxon>Fungi</taxon>
        <taxon>Dikarya</taxon>
        <taxon>Basidiomycota</taxon>
        <taxon>Agaricomycotina</taxon>
        <taxon>Tremellomycetes</taxon>
        <taxon>Tremellales</taxon>
        <taxon>Tremellaceae</taxon>
        <taxon>Tremella</taxon>
    </lineage>
</organism>
<keyword evidence="6" id="KW-0547">Nucleotide-binding</keyword>
<evidence type="ECO:0000256" key="6">
    <source>
        <dbReference type="ARBA" id="ARBA00022741"/>
    </source>
</evidence>
<name>A0A4Q1B7U9_TREME</name>
<protein>
    <recommendedName>
        <fullName evidence="9">Selenoprotein O</fullName>
    </recommendedName>
</protein>
<dbReference type="STRING" id="5217.A0A4Q1B7U9"/>
<evidence type="ECO:0000256" key="9">
    <source>
        <dbReference type="ARBA" id="ARBA00031547"/>
    </source>
</evidence>
<keyword evidence="7" id="KW-0067">ATP-binding</keyword>
<sequence>MSQKLPIHRLPLPATTLQYALPQLPLPDSPSAQRRSRTFPPATSGVWARVNPLWACWPPRISKAEADEIEAGLDGREIELEDVLKRWDPIDDAGPSTYSRSEDRTTLAIDKDLEAGTSGRTDLGQSTELSLISSERRLRLSPVLLGVSPATLRDSLPHLDSGDAVELCAAPSNSKNHPDEDGTDAGSIKSGKEARDSFIDVLSGRKVLMSSNYGPFSTRYCGHQFGSWAGQLGDGRAISILETTSQEGGRQEIQLKGAGRTPFSRTADGLAVLRSGVREFLGCEALAALGIPTTRALALLTHSSLPVFRENGPEPPSFLARVAPSFIRIGHFQALNPGPEARQTQFFFGGNWQTSEIANELPEKAALGGQGNLESLRDLTFWCMDLIGWKGSIGDWVREVGRRNAEMVALWQVYGWMHGVLNTDNISILGLTIDFGPYAFMDVYDPSHICNHSDPTGLYSYRNQTSRVMFAIDKLVSSVAPLIGYELLRGLPSPAFSIYASEDDVVEWTDKGLEVMEGWEKEFLSIEREAERRGWRTRFGLLSVKDTDDRLISDFLTLLHTHSLDFHATFRLLSSFSPLPSSTNPVVSSSYSGISAPQDTSINSKTVDQTSEMDVFLSQLETCLPTSTFSSVDDAKKAFVPWLVEYGKRIVDPAERHAWQAHTSPATNIGGDIRLEDMKQKVEEDGWIVKRRVVMDQTNPRFVLRQWVLEEVIGVMENCGEGEEDKSREALSNVLDVSILLLLLSSLPSPPALSSFSLFVS</sequence>
<dbReference type="GO" id="GO:0070733">
    <property type="term" value="F:AMPylase activity"/>
    <property type="evidence" value="ECO:0007669"/>
    <property type="project" value="TreeGrafter"/>
</dbReference>
<evidence type="ECO:0000256" key="4">
    <source>
        <dbReference type="ARBA" id="ARBA00022695"/>
    </source>
</evidence>
<keyword evidence="4" id="KW-0548">Nucleotidyltransferase</keyword>
<dbReference type="PANTHER" id="PTHR32057">
    <property type="entry name" value="PROTEIN ADENYLYLTRANSFERASE SELO, MITOCHONDRIAL"/>
    <property type="match status" value="1"/>
</dbReference>